<evidence type="ECO:0000256" key="3">
    <source>
        <dbReference type="ARBA" id="ARBA00022448"/>
    </source>
</evidence>
<dbReference type="CDD" id="cd10322">
    <property type="entry name" value="SLC5sbd"/>
    <property type="match status" value="1"/>
</dbReference>
<dbReference type="InterPro" id="IPR050277">
    <property type="entry name" value="Sodium:Solute_Symporter"/>
</dbReference>
<keyword evidence="10 14" id="KW-0472">Membrane</keyword>
<keyword evidence="18" id="KW-1185">Reference proteome</keyword>
<dbReference type="Gene3D" id="1.20.1730.10">
    <property type="entry name" value="Sodium/glucose cotransporter"/>
    <property type="match status" value="1"/>
</dbReference>
<dbReference type="Pfam" id="PF00474">
    <property type="entry name" value="SSF"/>
    <property type="match status" value="1"/>
</dbReference>
<dbReference type="PROSITE" id="PS50283">
    <property type="entry name" value="NA_SOLUT_SYMP_3"/>
    <property type="match status" value="1"/>
</dbReference>
<comment type="catalytic activity">
    <reaction evidence="12">
        <text>L-proline(in) + Na(+)(in) = L-proline(out) + Na(+)(out)</text>
        <dbReference type="Rhea" id="RHEA:28967"/>
        <dbReference type="ChEBI" id="CHEBI:29101"/>
        <dbReference type="ChEBI" id="CHEBI:60039"/>
    </reaction>
</comment>
<feature type="transmembrane region" description="Helical" evidence="14">
    <location>
        <begin position="271"/>
        <end position="297"/>
    </location>
</feature>
<keyword evidence="4" id="KW-1003">Cell membrane</keyword>
<evidence type="ECO:0000313" key="15">
    <source>
        <dbReference type="EMBL" id="PLR82069.1"/>
    </source>
</evidence>
<dbReference type="AlphaFoldDB" id="A0A2N5GKS1"/>
<keyword evidence="11" id="KW-0739">Sodium transport</keyword>
<feature type="transmembrane region" description="Helical" evidence="14">
    <location>
        <begin position="119"/>
        <end position="137"/>
    </location>
</feature>
<feature type="transmembrane region" description="Helical" evidence="14">
    <location>
        <begin position="233"/>
        <end position="259"/>
    </location>
</feature>
<evidence type="ECO:0000256" key="14">
    <source>
        <dbReference type="SAM" id="Phobius"/>
    </source>
</evidence>
<feature type="transmembrane region" description="Helical" evidence="14">
    <location>
        <begin position="415"/>
        <end position="434"/>
    </location>
</feature>
<evidence type="ECO:0000256" key="2">
    <source>
        <dbReference type="ARBA" id="ARBA00006434"/>
    </source>
</evidence>
<evidence type="ECO:0000256" key="11">
    <source>
        <dbReference type="ARBA" id="ARBA00023201"/>
    </source>
</evidence>
<name>A0A2N5GKS1_9BACI</name>
<dbReference type="PANTHER" id="PTHR48086">
    <property type="entry name" value="SODIUM/PROLINE SYMPORTER-RELATED"/>
    <property type="match status" value="1"/>
</dbReference>
<dbReference type="RefSeq" id="WP_101577785.1">
    <property type="nucleotide sequence ID" value="NZ_PGVA01000028.1"/>
</dbReference>
<feature type="transmembrane region" description="Helical" evidence="14">
    <location>
        <begin position="388"/>
        <end position="408"/>
    </location>
</feature>
<proteinExistence type="inferred from homology"/>
<dbReference type="GO" id="GO:0005886">
    <property type="term" value="C:plasma membrane"/>
    <property type="evidence" value="ECO:0007669"/>
    <property type="project" value="UniProtKB-SubCell"/>
</dbReference>
<sequence length="497" mass="53843">MNAIISISVILAFFVINAIVIKIFHREQDTLEEYAVGGRSFPWILSLFGFLGAWYVGAMYTGFFADSANIGIFSQYAAVYSVGTITVMYVLVRPVWIWGKLYNLETIADFIELRYNSKAFATFIAIFTFLFWSPWLIVEIKTIGYLVSAATYGVVPFNVGLVLVSLFVIIYCWLGGSRASAVGSLVQGIFFTFIGSITVLYLFNKAYGGFTTMFQMVAERAPELLIINDKIGYGVWSSAIIAGILGGMMSPAIFARMYMSKSVKEAKKSALGVPIIGAAFTIILLSLGLGGSLLNGFPEDAQSGIFWMAEQYGGPVVLGLIGIFAMAASMSTISAVVTAAAVMIGKNMLGLFDLNRRQILKYAKLLTLSVGIIAIFIATMEISRLVSIILYLYDCIAQVAVPIILGVFWKKGHKYGAAAGTIVGMSIVLLKGPFPWLVSWAGGLSAGLVGLLLNLIIYIVVSAALPKQNHVDQLFDDLNNGSDTKIKIKLKGGEIAQ</sequence>
<organism evidence="15 17">
    <name type="scientific">Bacillus canaveralius</name>
    <dbReference type="NCBI Taxonomy" id="1403243"/>
    <lineage>
        <taxon>Bacteria</taxon>
        <taxon>Bacillati</taxon>
        <taxon>Bacillota</taxon>
        <taxon>Bacilli</taxon>
        <taxon>Bacillales</taxon>
        <taxon>Bacillaceae</taxon>
        <taxon>Bacillus</taxon>
    </lineage>
</organism>
<comment type="subcellular location">
    <subcellularLocation>
        <location evidence="1">Cell membrane</location>
        <topology evidence="1">Multi-pass membrane protein</topology>
    </subcellularLocation>
</comment>
<accession>A0A2N5GKS1</accession>
<dbReference type="GO" id="GO:0015293">
    <property type="term" value="F:symporter activity"/>
    <property type="evidence" value="ECO:0007669"/>
    <property type="project" value="UniProtKB-KW"/>
</dbReference>
<evidence type="ECO:0000313" key="16">
    <source>
        <dbReference type="EMBL" id="PLR98025.1"/>
    </source>
</evidence>
<evidence type="ECO:0000313" key="18">
    <source>
        <dbReference type="Proteomes" id="UP000235114"/>
    </source>
</evidence>
<dbReference type="OrthoDB" id="9810181at2"/>
<evidence type="ECO:0000256" key="5">
    <source>
        <dbReference type="ARBA" id="ARBA00022692"/>
    </source>
</evidence>
<keyword evidence="5 14" id="KW-0812">Transmembrane</keyword>
<dbReference type="EMBL" id="PGVA01000028">
    <property type="protein sequence ID" value="PLR82069.1"/>
    <property type="molecule type" value="Genomic_DNA"/>
</dbReference>
<evidence type="ECO:0000313" key="17">
    <source>
        <dbReference type="Proteomes" id="UP000234951"/>
    </source>
</evidence>
<keyword evidence="3" id="KW-0813">Transport</keyword>
<keyword evidence="9" id="KW-0406">Ion transport</keyword>
<reference evidence="16 18" key="2">
    <citation type="submission" date="2017-12" db="EMBL/GenBank/DDBJ databases">
        <title>Comparative Functional Genomics of Dry Heat Resistant strains isolated from the Viking Spacecraft.</title>
        <authorList>
            <person name="Seuylemezian A."/>
            <person name="Cooper K."/>
            <person name="Vaishampayan P."/>
        </authorList>
    </citation>
    <scope>NUCLEOTIDE SEQUENCE [LARGE SCALE GENOMIC DNA]</scope>
    <source>
        <strain evidence="16 18">ATCC 29669</strain>
    </source>
</reference>
<keyword evidence="8" id="KW-0915">Sodium</keyword>
<dbReference type="GO" id="GO:0006814">
    <property type="term" value="P:sodium ion transport"/>
    <property type="evidence" value="ECO:0007669"/>
    <property type="project" value="UniProtKB-KW"/>
</dbReference>
<feature type="transmembrane region" description="Helical" evidence="14">
    <location>
        <begin position="44"/>
        <end position="65"/>
    </location>
</feature>
<dbReference type="Proteomes" id="UP000234951">
    <property type="component" value="Unassembled WGS sequence"/>
</dbReference>
<evidence type="ECO:0008006" key="19">
    <source>
        <dbReference type="Google" id="ProtNLM"/>
    </source>
</evidence>
<feature type="transmembrane region" description="Helical" evidence="14">
    <location>
        <begin position="317"/>
        <end position="344"/>
    </location>
</feature>
<evidence type="ECO:0000256" key="1">
    <source>
        <dbReference type="ARBA" id="ARBA00004651"/>
    </source>
</evidence>
<evidence type="ECO:0000256" key="7">
    <source>
        <dbReference type="ARBA" id="ARBA00022989"/>
    </source>
</evidence>
<reference evidence="15 17" key="1">
    <citation type="submission" date="2017-11" db="EMBL/GenBank/DDBJ databases">
        <title>Comparitive Functional Genomics of Dry Heat Resistant strains isolated from the Viking Spacecraft.</title>
        <authorList>
            <person name="Seuylemezian A."/>
            <person name="Cooper K."/>
            <person name="Vaishampayan P."/>
        </authorList>
    </citation>
    <scope>NUCLEOTIDE SEQUENCE [LARGE SCALE GENOMIC DNA]</scope>
    <source>
        <strain evidence="15 17">M4.6</strain>
    </source>
</reference>
<keyword evidence="6" id="KW-0769">Symport</keyword>
<evidence type="ECO:0000256" key="12">
    <source>
        <dbReference type="ARBA" id="ARBA00033708"/>
    </source>
</evidence>
<evidence type="ECO:0000256" key="13">
    <source>
        <dbReference type="RuleBase" id="RU362091"/>
    </source>
</evidence>
<evidence type="ECO:0000256" key="8">
    <source>
        <dbReference type="ARBA" id="ARBA00023053"/>
    </source>
</evidence>
<feature type="transmembrane region" description="Helical" evidence="14">
    <location>
        <begin position="440"/>
        <end position="461"/>
    </location>
</feature>
<evidence type="ECO:0000256" key="9">
    <source>
        <dbReference type="ARBA" id="ARBA00023065"/>
    </source>
</evidence>
<dbReference type="PANTHER" id="PTHR48086:SF3">
    <property type="entry name" value="SODIUM_PROLINE SYMPORTER"/>
    <property type="match status" value="1"/>
</dbReference>
<comment type="caution">
    <text evidence="15">The sequence shown here is derived from an EMBL/GenBank/DDBJ whole genome shotgun (WGS) entry which is preliminary data.</text>
</comment>
<keyword evidence="7 14" id="KW-1133">Transmembrane helix</keyword>
<feature type="transmembrane region" description="Helical" evidence="14">
    <location>
        <begin position="365"/>
        <end position="382"/>
    </location>
</feature>
<feature type="transmembrane region" description="Helical" evidence="14">
    <location>
        <begin position="149"/>
        <end position="174"/>
    </location>
</feature>
<dbReference type="InterPro" id="IPR038377">
    <property type="entry name" value="Na/Glc_symporter_sf"/>
</dbReference>
<evidence type="ECO:0000256" key="6">
    <source>
        <dbReference type="ARBA" id="ARBA00022847"/>
    </source>
</evidence>
<dbReference type="EMBL" id="PGVD01000025">
    <property type="protein sequence ID" value="PLR98025.1"/>
    <property type="molecule type" value="Genomic_DNA"/>
</dbReference>
<gene>
    <name evidence="15" type="ORF">CU635_12930</name>
    <name evidence="16" type="ORF">CVD25_09410</name>
</gene>
<feature type="transmembrane region" description="Helical" evidence="14">
    <location>
        <begin position="77"/>
        <end position="98"/>
    </location>
</feature>
<comment type="similarity">
    <text evidence="2 13">Belongs to the sodium:solute symporter (SSF) (TC 2.A.21) family.</text>
</comment>
<feature type="transmembrane region" description="Helical" evidence="14">
    <location>
        <begin position="6"/>
        <end position="24"/>
    </location>
</feature>
<dbReference type="InterPro" id="IPR001734">
    <property type="entry name" value="Na/solute_symporter"/>
</dbReference>
<evidence type="ECO:0000256" key="10">
    <source>
        <dbReference type="ARBA" id="ARBA00023136"/>
    </source>
</evidence>
<evidence type="ECO:0000256" key="4">
    <source>
        <dbReference type="ARBA" id="ARBA00022475"/>
    </source>
</evidence>
<dbReference type="Proteomes" id="UP000235114">
    <property type="component" value="Unassembled WGS sequence"/>
</dbReference>
<protein>
    <recommendedName>
        <fullName evidence="19">Sodium:solute symporter family protein</fullName>
    </recommendedName>
</protein>
<feature type="transmembrane region" description="Helical" evidence="14">
    <location>
        <begin position="181"/>
        <end position="203"/>
    </location>
</feature>